<keyword evidence="1" id="KW-0175">Coiled coil</keyword>
<feature type="region of interest" description="Disordered" evidence="2">
    <location>
        <begin position="224"/>
        <end position="246"/>
    </location>
</feature>
<feature type="coiled-coil region" evidence="1">
    <location>
        <begin position="79"/>
        <end position="116"/>
    </location>
</feature>
<name>A0A4Y2RNQ8_ARAVE</name>
<feature type="region of interest" description="Disordered" evidence="2">
    <location>
        <begin position="1"/>
        <end position="29"/>
    </location>
</feature>
<keyword evidence="4" id="KW-1185">Reference proteome</keyword>
<reference evidence="3 4" key="1">
    <citation type="journal article" date="2019" name="Sci. Rep.">
        <title>Orb-weaving spider Araneus ventricosus genome elucidates the spidroin gene catalogue.</title>
        <authorList>
            <person name="Kono N."/>
            <person name="Nakamura H."/>
            <person name="Ohtoshi R."/>
            <person name="Moran D.A.P."/>
            <person name="Shinohara A."/>
            <person name="Yoshida Y."/>
            <person name="Fujiwara M."/>
            <person name="Mori M."/>
            <person name="Tomita M."/>
            <person name="Arakawa K."/>
        </authorList>
    </citation>
    <scope>NUCLEOTIDE SEQUENCE [LARGE SCALE GENOMIC DNA]</scope>
</reference>
<evidence type="ECO:0000256" key="2">
    <source>
        <dbReference type="SAM" id="MobiDB-lite"/>
    </source>
</evidence>
<evidence type="ECO:0000313" key="4">
    <source>
        <dbReference type="Proteomes" id="UP000499080"/>
    </source>
</evidence>
<dbReference type="OrthoDB" id="6375801at2759"/>
<evidence type="ECO:0000313" key="3">
    <source>
        <dbReference type="EMBL" id="GBN77318.1"/>
    </source>
</evidence>
<organism evidence="3 4">
    <name type="scientific">Araneus ventricosus</name>
    <name type="common">Orbweaver spider</name>
    <name type="synonym">Epeira ventricosa</name>
    <dbReference type="NCBI Taxonomy" id="182803"/>
    <lineage>
        <taxon>Eukaryota</taxon>
        <taxon>Metazoa</taxon>
        <taxon>Ecdysozoa</taxon>
        <taxon>Arthropoda</taxon>
        <taxon>Chelicerata</taxon>
        <taxon>Arachnida</taxon>
        <taxon>Araneae</taxon>
        <taxon>Araneomorphae</taxon>
        <taxon>Entelegynae</taxon>
        <taxon>Araneoidea</taxon>
        <taxon>Araneidae</taxon>
        <taxon>Araneus</taxon>
    </lineage>
</organism>
<protein>
    <submittedName>
        <fullName evidence="3">Uncharacterized protein</fullName>
    </submittedName>
</protein>
<dbReference type="AlphaFoldDB" id="A0A4Y2RNQ8"/>
<dbReference type="EMBL" id="BGPR01017798">
    <property type="protein sequence ID" value="GBN77318.1"/>
    <property type="molecule type" value="Genomic_DNA"/>
</dbReference>
<gene>
    <name evidence="3" type="ORF">AVEN_86255_1</name>
</gene>
<proteinExistence type="predicted"/>
<sequence>MLGKKTGKIKSINDMTPHKHRKVRKNWQEESKKSYDFKKIENELEIKLEQDTPPANCPYLDSPVLVQNVPSTSRANMFKNRRRKNRQELKKEIEHLKSQFKEANKKKEKYKRAQRSQIAKLDTPAKNLKELTKGLHIAPAVKRKLLYGDVLTKQLRENFKNKTKYRKVIAGKVVKKYRLMSEVGKLCSVKMIRSATTEKKNKCNKLHRFLTTKNRDRKFLERDEHSRMCPGKQDPVTYKKNKRQTT</sequence>
<accession>A0A4Y2RNQ8</accession>
<evidence type="ECO:0000256" key="1">
    <source>
        <dbReference type="SAM" id="Coils"/>
    </source>
</evidence>
<comment type="caution">
    <text evidence="3">The sequence shown here is derived from an EMBL/GenBank/DDBJ whole genome shotgun (WGS) entry which is preliminary data.</text>
</comment>
<dbReference type="Proteomes" id="UP000499080">
    <property type="component" value="Unassembled WGS sequence"/>
</dbReference>